<dbReference type="PROSITE" id="PS51365">
    <property type="entry name" value="RENAL_DIPEPTIDASE_2"/>
    <property type="match status" value="1"/>
</dbReference>
<comment type="caution">
    <text evidence="1">The sequence shown here is derived from an EMBL/GenBank/DDBJ whole genome shotgun (WGS) entry which is preliminary data.</text>
</comment>
<dbReference type="AlphaFoldDB" id="A0A1F6C4Z0"/>
<name>A0A1F6C4Z0_HANXR</name>
<dbReference type="InterPro" id="IPR008257">
    <property type="entry name" value="Pept_M19"/>
</dbReference>
<evidence type="ECO:0008006" key="3">
    <source>
        <dbReference type="Google" id="ProtNLM"/>
    </source>
</evidence>
<evidence type="ECO:0000313" key="1">
    <source>
        <dbReference type="EMBL" id="OGG44244.1"/>
    </source>
</evidence>
<dbReference type="GO" id="GO:0006508">
    <property type="term" value="P:proteolysis"/>
    <property type="evidence" value="ECO:0007669"/>
    <property type="project" value="InterPro"/>
</dbReference>
<accession>A0A1F6C4Z0</accession>
<organism evidence="1 2">
    <name type="scientific">Handelsmanbacteria sp. (strain RIFCSPLOWO2_12_FULL_64_10)</name>
    <dbReference type="NCBI Taxonomy" id="1817868"/>
    <lineage>
        <taxon>Bacteria</taxon>
        <taxon>Candidatus Handelsmaniibacteriota</taxon>
    </lineage>
</organism>
<dbReference type="Pfam" id="PF01244">
    <property type="entry name" value="Peptidase_M19"/>
    <property type="match status" value="1"/>
</dbReference>
<gene>
    <name evidence="1" type="ORF">A3F84_09475</name>
</gene>
<protein>
    <recommendedName>
        <fullName evidence="3">Peptidase M19</fullName>
    </recommendedName>
</protein>
<sequence>MLIVDSHLDLAFSALQVNRDLTQPAATVRTHDPEPVMRSFGSCTVTFPEMRKGHVGIVFGTVMSRLDPNDRWTRTGMYCQAQCHGVGRGHYAYYEALEREGVIRFIKDLRDLDEVVAAWERPAADTPVGLMLAMESADPILDPDQAPEWYDLGLRMVSISHYGTSAYSHGTGTEGGLLPRAKPLLDALKAAGIVVDMTHLTDQAFWEVLEVYDGPVAASHHNCRALTPGQRQLTDEMIRAIVERGGVIGAALDAWMLDPTWKREVPAYAQQTRATLESVADQVDHIAQLVGNARHSGIGSDLDGGFGTEQAPRDLNTIADLQRLRGIFERRGYPEEDIRGVLSGNWIRFLREVWGSRRG</sequence>
<proteinExistence type="predicted"/>
<dbReference type="EMBL" id="MFKF01000410">
    <property type="protein sequence ID" value="OGG44244.1"/>
    <property type="molecule type" value="Genomic_DNA"/>
</dbReference>
<dbReference type="SUPFAM" id="SSF51556">
    <property type="entry name" value="Metallo-dependent hydrolases"/>
    <property type="match status" value="1"/>
</dbReference>
<dbReference type="Proteomes" id="UP000178606">
    <property type="component" value="Unassembled WGS sequence"/>
</dbReference>
<dbReference type="GO" id="GO:0070573">
    <property type="term" value="F:metallodipeptidase activity"/>
    <property type="evidence" value="ECO:0007669"/>
    <property type="project" value="InterPro"/>
</dbReference>
<evidence type="ECO:0000313" key="2">
    <source>
        <dbReference type="Proteomes" id="UP000178606"/>
    </source>
</evidence>
<dbReference type="InterPro" id="IPR032466">
    <property type="entry name" value="Metal_Hydrolase"/>
</dbReference>
<dbReference type="Gene3D" id="3.20.20.140">
    <property type="entry name" value="Metal-dependent hydrolases"/>
    <property type="match status" value="1"/>
</dbReference>
<dbReference type="PANTHER" id="PTHR10443:SF12">
    <property type="entry name" value="DIPEPTIDASE"/>
    <property type="match status" value="1"/>
</dbReference>
<reference evidence="1 2" key="1">
    <citation type="journal article" date="2016" name="Nat. Commun.">
        <title>Thousands of microbial genomes shed light on interconnected biogeochemical processes in an aquifer system.</title>
        <authorList>
            <person name="Anantharaman K."/>
            <person name="Brown C.T."/>
            <person name="Hug L.A."/>
            <person name="Sharon I."/>
            <person name="Castelle C.J."/>
            <person name="Probst A.J."/>
            <person name="Thomas B.C."/>
            <person name="Singh A."/>
            <person name="Wilkins M.J."/>
            <person name="Karaoz U."/>
            <person name="Brodie E.L."/>
            <person name="Williams K.H."/>
            <person name="Hubbard S.S."/>
            <person name="Banfield J.F."/>
        </authorList>
    </citation>
    <scope>NUCLEOTIDE SEQUENCE [LARGE SCALE GENOMIC DNA]</scope>
    <source>
        <strain evidence="2">RIFCSPLOWO2_12_FULL_64_10</strain>
    </source>
</reference>
<dbReference type="PANTHER" id="PTHR10443">
    <property type="entry name" value="MICROSOMAL DIPEPTIDASE"/>
    <property type="match status" value="1"/>
</dbReference>